<evidence type="ECO:0000259" key="1">
    <source>
        <dbReference type="Pfam" id="PF20149"/>
    </source>
</evidence>
<dbReference type="OrthoDB" id="2790754at2759"/>
<dbReference type="Proteomes" id="UP000053989">
    <property type="component" value="Unassembled WGS sequence"/>
</dbReference>
<feature type="non-terminal residue" evidence="2">
    <location>
        <position position="1"/>
    </location>
</feature>
<dbReference type="InterPro" id="IPR045341">
    <property type="entry name" value="DUF6532"/>
</dbReference>
<name>A0A0C3AAY2_9AGAM</name>
<dbReference type="HOGENOM" id="CLU_125779_0_0_1"/>
<keyword evidence="3" id="KW-1185">Reference proteome</keyword>
<sequence>PFTVQVLNRGHTTFCLHIAMVDGFPSMSKKMQESWASLQEGVKGSTDLEEELTRMGQDTSLKERTVNYVWGAASQIRGELVTKACQRISTSYNIPGTMKPQDVTTAVEWLIKMGAFLDGDLDIKTHTYDMQQPFHHPIIKDLIVNQWYSSKGEGAK</sequence>
<evidence type="ECO:0000313" key="3">
    <source>
        <dbReference type="Proteomes" id="UP000053989"/>
    </source>
</evidence>
<reference evidence="3" key="2">
    <citation type="submission" date="2015-01" db="EMBL/GenBank/DDBJ databases">
        <title>Evolutionary Origins and Diversification of the Mycorrhizal Mutualists.</title>
        <authorList>
            <consortium name="DOE Joint Genome Institute"/>
            <consortium name="Mycorrhizal Genomics Consortium"/>
            <person name="Kohler A."/>
            <person name="Kuo A."/>
            <person name="Nagy L.G."/>
            <person name="Floudas D."/>
            <person name="Copeland A."/>
            <person name="Barry K.W."/>
            <person name="Cichocki N."/>
            <person name="Veneault-Fourrey C."/>
            <person name="LaButti K."/>
            <person name="Lindquist E.A."/>
            <person name="Lipzen A."/>
            <person name="Lundell T."/>
            <person name="Morin E."/>
            <person name="Murat C."/>
            <person name="Riley R."/>
            <person name="Ohm R."/>
            <person name="Sun H."/>
            <person name="Tunlid A."/>
            <person name="Henrissat B."/>
            <person name="Grigoriev I.V."/>
            <person name="Hibbett D.S."/>
            <person name="Martin F."/>
        </authorList>
    </citation>
    <scope>NUCLEOTIDE SEQUENCE [LARGE SCALE GENOMIC DNA]</scope>
    <source>
        <strain evidence="3">Foug A</strain>
    </source>
</reference>
<dbReference type="InParanoid" id="A0A0C3AAY2"/>
<feature type="non-terminal residue" evidence="2">
    <location>
        <position position="156"/>
    </location>
</feature>
<dbReference type="STRING" id="1036808.A0A0C3AAY2"/>
<gene>
    <name evidence="2" type="ORF">SCLCIDRAFT_99821</name>
</gene>
<protein>
    <recommendedName>
        <fullName evidence="1">DUF6532 domain-containing protein</fullName>
    </recommendedName>
</protein>
<dbReference type="AlphaFoldDB" id="A0A0C3AAY2"/>
<evidence type="ECO:0000313" key="2">
    <source>
        <dbReference type="EMBL" id="KIM70943.1"/>
    </source>
</evidence>
<reference evidence="2 3" key="1">
    <citation type="submission" date="2014-04" db="EMBL/GenBank/DDBJ databases">
        <authorList>
            <consortium name="DOE Joint Genome Institute"/>
            <person name="Kuo A."/>
            <person name="Kohler A."/>
            <person name="Nagy L.G."/>
            <person name="Floudas D."/>
            <person name="Copeland A."/>
            <person name="Barry K.W."/>
            <person name="Cichocki N."/>
            <person name="Veneault-Fourrey C."/>
            <person name="LaButti K."/>
            <person name="Lindquist E.A."/>
            <person name="Lipzen A."/>
            <person name="Lundell T."/>
            <person name="Morin E."/>
            <person name="Murat C."/>
            <person name="Sun H."/>
            <person name="Tunlid A."/>
            <person name="Henrissat B."/>
            <person name="Grigoriev I.V."/>
            <person name="Hibbett D.S."/>
            <person name="Martin F."/>
            <person name="Nordberg H.P."/>
            <person name="Cantor M.N."/>
            <person name="Hua S.X."/>
        </authorList>
    </citation>
    <scope>NUCLEOTIDE SEQUENCE [LARGE SCALE GENOMIC DNA]</scope>
    <source>
        <strain evidence="2 3">Foug A</strain>
    </source>
</reference>
<accession>A0A0C3AAY2</accession>
<organism evidence="2 3">
    <name type="scientific">Scleroderma citrinum Foug A</name>
    <dbReference type="NCBI Taxonomy" id="1036808"/>
    <lineage>
        <taxon>Eukaryota</taxon>
        <taxon>Fungi</taxon>
        <taxon>Dikarya</taxon>
        <taxon>Basidiomycota</taxon>
        <taxon>Agaricomycotina</taxon>
        <taxon>Agaricomycetes</taxon>
        <taxon>Agaricomycetidae</taxon>
        <taxon>Boletales</taxon>
        <taxon>Sclerodermatineae</taxon>
        <taxon>Sclerodermataceae</taxon>
        <taxon>Scleroderma</taxon>
    </lineage>
</organism>
<feature type="domain" description="DUF6532" evidence="1">
    <location>
        <begin position="12"/>
        <end position="153"/>
    </location>
</feature>
<dbReference type="Pfam" id="PF20149">
    <property type="entry name" value="DUF6532"/>
    <property type="match status" value="1"/>
</dbReference>
<dbReference type="EMBL" id="KN822004">
    <property type="protein sequence ID" value="KIM70943.1"/>
    <property type="molecule type" value="Genomic_DNA"/>
</dbReference>
<proteinExistence type="predicted"/>